<organism evidence="3">
    <name type="scientific">Vannella robusta</name>
    <dbReference type="NCBI Taxonomy" id="1487602"/>
    <lineage>
        <taxon>Eukaryota</taxon>
        <taxon>Amoebozoa</taxon>
        <taxon>Discosea</taxon>
        <taxon>Flabellinia</taxon>
        <taxon>Vannellidae</taxon>
        <taxon>Vannella</taxon>
    </lineage>
</organism>
<dbReference type="AlphaFoldDB" id="A0A7S4I2H1"/>
<dbReference type="SUPFAM" id="SSF52540">
    <property type="entry name" value="P-loop containing nucleoside triphosphate hydrolases"/>
    <property type="match status" value="1"/>
</dbReference>
<dbReference type="PROSITE" id="PS51421">
    <property type="entry name" value="RAS"/>
    <property type="match status" value="1"/>
</dbReference>
<accession>A0A7S4I2H1</accession>
<dbReference type="Gene3D" id="3.40.50.300">
    <property type="entry name" value="P-loop containing nucleotide triphosphate hydrolases"/>
    <property type="match status" value="1"/>
</dbReference>
<dbReference type="EMBL" id="HBKP01010586">
    <property type="protein sequence ID" value="CAE2216687.1"/>
    <property type="molecule type" value="Transcribed_RNA"/>
</dbReference>
<evidence type="ECO:0000256" key="2">
    <source>
        <dbReference type="ARBA" id="ARBA00023134"/>
    </source>
</evidence>
<dbReference type="GO" id="GO:0005525">
    <property type="term" value="F:GTP binding"/>
    <property type="evidence" value="ECO:0007669"/>
    <property type="project" value="UniProtKB-KW"/>
</dbReference>
<dbReference type="Pfam" id="PF00071">
    <property type="entry name" value="Ras"/>
    <property type="match status" value="1"/>
</dbReference>
<dbReference type="InterPro" id="IPR005225">
    <property type="entry name" value="Small_GTP-bd"/>
</dbReference>
<evidence type="ECO:0000256" key="1">
    <source>
        <dbReference type="ARBA" id="ARBA00022741"/>
    </source>
</evidence>
<proteinExistence type="predicted"/>
<dbReference type="GO" id="GO:0003924">
    <property type="term" value="F:GTPase activity"/>
    <property type="evidence" value="ECO:0007669"/>
    <property type="project" value="InterPro"/>
</dbReference>
<protein>
    <submittedName>
        <fullName evidence="3">Uncharacterized protein</fullName>
    </submittedName>
</protein>
<dbReference type="CDD" id="cd00876">
    <property type="entry name" value="Ras"/>
    <property type="match status" value="1"/>
</dbReference>
<name>A0A7S4I2H1_9EUKA</name>
<dbReference type="PROSITE" id="PS51419">
    <property type="entry name" value="RAB"/>
    <property type="match status" value="1"/>
</dbReference>
<dbReference type="NCBIfam" id="TIGR00231">
    <property type="entry name" value="small_GTP"/>
    <property type="match status" value="1"/>
</dbReference>
<evidence type="ECO:0000313" key="3">
    <source>
        <dbReference type="EMBL" id="CAE2216687.1"/>
    </source>
</evidence>
<gene>
    <name evidence="3" type="ORF">VSP0166_LOCUS7460</name>
</gene>
<dbReference type="FunFam" id="3.40.50.300:FF:002309">
    <property type="entry name" value="Ras-related protein Ral-A"/>
    <property type="match status" value="1"/>
</dbReference>
<dbReference type="PRINTS" id="PR00449">
    <property type="entry name" value="RASTRNSFRMNG"/>
</dbReference>
<keyword evidence="1" id="KW-0547">Nucleotide-binding</keyword>
<keyword evidence="2" id="KW-0342">GTP-binding</keyword>
<dbReference type="GO" id="GO:0016020">
    <property type="term" value="C:membrane"/>
    <property type="evidence" value="ECO:0007669"/>
    <property type="project" value="InterPro"/>
</dbReference>
<sequence length="193" mass="21360">MASRKKSAYPEHKVIVVGAGGAGKSALTQRFMYGNFVEEYEPTTADSYRKIIEVDAEKCQLDILDTAGQEEYMRDNYYRLGEGFLIIYSIIMRDTFVATNRFYDHILQVKGKEEVPLVLIGSKCDLESSRVVEASEGQELATKWGCPFFETSAKTEANVQEVFTELVRIVKASKQGSGPATPEGGSSGCCVLQ</sequence>
<dbReference type="SMART" id="SM00175">
    <property type="entry name" value="RAB"/>
    <property type="match status" value="1"/>
</dbReference>
<dbReference type="SMART" id="SM00174">
    <property type="entry name" value="RHO"/>
    <property type="match status" value="1"/>
</dbReference>
<dbReference type="InterPro" id="IPR001806">
    <property type="entry name" value="Small_GTPase"/>
</dbReference>
<dbReference type="PANTHER" id="PTHR24070">
    <property type="entry name" value="RAS, DI-RAS, AND RHEB FAMILY MEMBERS OF SMALL GTPASE SUPERFAMILY"/>
    <property type="match status" value="1"/>
</dbReference>
<reference evidence="3" key="1">
    <citation type="submission" date="2021-01" db="EMBL/GenBank/DDBJ databases">
        <authorList>
            <person name="Corre E."/>
            <person name="Pelletier E."/>
            <person name="Niang G."/>
            <person name="Scheremetjew M."/>
            <person name="Finn R."/>
            <person name="Kale V."/>
            <person name="Holt S."/>
            <person name="Cochrane G."/>
            <person name="Meng A."/>
            <person name="Brown T."/>
            <person name="Cohen L."/>
        </authorList>
    </citation>
    <scope>NUCLEOTIDE SEQUENCE</scope>
    <source>
        <strain evidence="3">DIVA3 518/3/11/1/6</strain>
    </source>
</reference>
<dbReference type="PROSITE" id="PS51420">
    <property type="entry name" value="RHO"/>
    <property type="match status" value="1"/>
</dbReference>
<dbReference type="InterPro" id="IPR027417">
    <property type="entry name" value="P-loop_NTPase"/>
</dbReference>
<dbReference type="SMART" id="SM00173">
    <property type="entry name" value="RAS"/>
    <property type="match status" value="1"/>
</dbReference>
<dbReference type="InterPro" id="IPR020849">
    <property type="entry name" value="Small_GTPase_Ras-type"/>
</dbReference>
<dbReference type="GO" id="GO:0007165">
    <property type="term" value="P:signal transduction"/>
    <property type="evidence" value="ECO:0007669"/>
    <property type="project" value="InterPro"/>
</dbReference>